<comment type="caution">
    <text evidence="2">The sequence shown here is derived from an EMBL/GenBank/DDBJ whole genome shotgun (WGS) entry which is preliminary data.</text>
</comment>
<feature type="transmembrane region" description="Helical" evidence="1">
    <location>
        <begin position="172"/>
        <end position="193"/>
    </location>
</feature>
<feature type="transmembrane region" description="Helical" evidence="1">
    <location>
        <begin position="146"/>
        <end position="166"/>
    </location>
</feature>
<protein>
    <submittedName>
        <fullName evidence="2">Uncharacterized protein</fullName>
    </submittedName>
</protein>
<gene>
    <name evidence="2" type="ORF">GCM10009038_08580</name>
</gene>
<proteinExistence type="predicted"/>
<reference evidence="3" key="1">
    <citation type="journal article" date="2019" name="Int. J. Syst. Evol. Microbiol.">
        <title>The Global Catalogue of Microorganisms (GCM) 10K type strain sequencing project: providing services to taxonomists for standard genome sequencing and annotation.</title>
        <authorList>
            <consortium name="The Broad Institute Genomics Platform"/>
            <consortium name="The Broad Institute Genome Sequencing Center for Infectious Disease"/>
            <person name="Wu L."/>
            <person name="Ma J."/>
        </authorList>
    </citation>
    <scope>NUCLEOTIDE SEQUENCE [LARGE SCALE GENOMIC DNA]</scope>
    <source>
        <strain evidence="3">KCTC 32998</strain>
    </source>
</reference>
<dbReference type="Proteomes" id="UP000646745">
    <property type="component" value="Unassembled WGS sequence"/>
</dbReference>
<accession>A0ABQ3DWH0</accession>
<name>A0ABQ3DWH0_9GAMM</name>
<dbReference type="RefSeq" id="WP_189443414.1">
    <property type="nucleotide sequence ID" value="NZ_BMZI01000002.1"/>
</dbReference>
<dbReference type="EMBL" id="BMZI01000002">
    <property type="protein sequence ID" value="GHB12848.1"/>
    <property type="molecule type" value="Genomic_DNA"/>
</dbReference>
<evidence type="ECO:0000313" key="2">
    <source>
        <dbReference type="EMBL" id="GHB12848.1"/>
    </source>
</evidence>
<feature type="transmembrane region" description="Helical" evidence="1">
    <location>
        <begin position="114"/>
        <end position="134"/>
    </location>
</feature>
<evidence type="ECO:0000256" key="1">
    <source>
        <dbReference type="SAM" id="Phobius"/>
    </source>
</evidence>
<keyword evidence="1" id="KW-0812">Transmembrane</keyword>
<sequence length="217" mass="24401">MRFDHVKILQVVEQDNRSSTIYSEGFGEYKDIKTEHSGSIVTKVLLQNIKTGRQRTWSFNNTKLDFWQGHELIMAYDEEGLIMFYNKSTGEIVRMRGEIGFNGNLKGEVIKCGFICLLATFLPIFGLLTIFAINKKSGNGPEIDKLNKHMCAYVFSFSLVLCWVYYNFGLVFGFGVSVLSAIPITIVSLIIGFRGIKGGGGYFQSVERSLMAEAQNT</sequence>
<organism evidence="2 3">
    <name type="scientific">Salinicola rhizosphaerae</name>
    <dbReference type="NCBI Taxonomy" id="1443141"/>
    <lineage>
        <taxon>Bacteria</taxon>
        <taxon>Pseudomonadati</taxon>
        <taxon>Pseudomonadota</taxon>
        <taxon>Gammaproteobacteria</taxon>
        <taxon>Oceanospirillales</taxon>
        <taxon>Halomonadaceae</taxon>
        <taxon>Salinicola</taxon>
    </lineage>
</organism>
<keyword evidence="1" id="KW-1133">Transmembrane helix</keyword>
<evidence type="ECO:0000313" key="3">
    <source>
        <dbReference type="Proteomes" id="UP000646745"/>
    </source>
</evidence>
<keyword evidence="3" id="KW-1185">Reference proteome</keyword>
<keyword evidence="1" id="KW-0472">Membrane</keyword>